<dbReference type="AlphaFoldDB" id="A0A4R4PAE6"/>
<keyword evidence="1" id="KW-0472">Membrane</keyword>
<dbReference type="OrthoDB" id="7107981at2"/>
<name>A0A4R4PAE6_9ACTN</name>
<keyword evidence="1" id="KW-1133">Transmembrane helix</keyword>
<accession>A0A4R4PAE6</accession>
<proteinExistence type="predicted"/>
<evidence type="ECO:0000256" key="1">
    <source>
        <dbReference type="SAM" id="Phobius"/>
    </source>
</evidence>
<comment type="caution">
    <text evidence="2">The sequence shown here is derived from an EMBL/GenBank/DDBJ whole genome shotgun (WGS) entry which is preliminary data.</text>
</comment>
<evidence type="ECO:0000313" key="3">
    <source>
        <dbReference type="Proteomes" id="UP000295431"/>
    </source>
</evidence>
<reference evidence="2 3" key="1">
    <citation type="submission" date="2019-03" db="EMBL/GenBank/DDBJ databases">
        <title>Draft genome sequences of novel Actinobacteria.</title>
        <authorList>
            <person name="Sahin N."/>
            <person name="Ay H."/>
            <person name="Saygin H."/>
        </authorList>
    </citation>
    <scope>NUCLEOTIDE SEQUENCE [LARGE SCALE GENOMIC DNA]</scope>
    <source>
        <strain evidence="2 3">DSM 45347</strain>
    </source>
</reference>
<feature type="transmembrane region" description="Helical" evidence="1">
    <location>
        <begin position="36"/>
        <end position="54"/>
    </location>
</feature>
<dbReference type="EMBL" id="SMJW01000036">
    <property type="protein sequence ID" value="TDC17252.1"/>
    <property type="molecule type" value="Genomic_DNA"/>
</dbReference>
<gene>
    <name evidence="2" type="ORF">E1284_09890</name>
</gene>
<dbReference type="Proteomes" id="UP000295431">
    <property type="component" value="Unassembled WGS sequence"/>
</dbReference>
<keyword evidence="3" id="KW-1185">Reference proteome</keyword>
<dbReference type="RefSeq" id="WP_131938722.1">
    <property type="nucleotide sequence ID" value="NZ_BAAAMX010000049.1"/>
</dbReference>
<keyword evidence="1" id="KW-0812">Transmembrane</keyword>
<protein>
    <submittedName>
        <fullName evidence="2">Uncharacterized protein</fullName>
    </submittedName>
</protein>
<feature type="transmembrane region" description="Helical" evidence="1">
    <location>
        <begin position="12"/>
        <end position="30"/>
    </location>
</feature>
<organism evidence="2 3">
    <name type="scientific">Actinomadura bangladeshensis</name>
    <dbReference type="NCBI Taxonomy" id="453573"/>
    <lineage>
        <taxon>Bacteria</taxon>
        <taxon>Bacillati</taxon>
        <taxon>Actinomycetota</taxon>
        <taxon>Actinomycetes</taxon>
        <taxon>Streptosporangiales</taxon>
        <taxon>Thermomonosporaceae</taxon>
        <taxon>Actinomadura</taxon>
    </lineage>
</organism>
<sequence>MRYYTIVTSTCFFGEWALLFVLGVFGWSGVDEVADGTFTWAGLAALLGWILVPIRRRLSRLGRRLATEILLSPSQLGDADYVLYLRPFDADRRNYRLPKAKYGITYVDPGTGQVESQITVERHDLTLEEELASIFKRFGRPIAVGRPGEKVPLPGADRMYLPRDGWKPVVSELIRGARLVIIVGATTESILWELIEARRLLPLPRLVILAHGDESSYELFRTAVRNEFGRHIARQGVDFPAAPELPDPPPPDHRDSQGFWNSFSSALWGAVRFEFDGTPHFFRFDDKRDLKWGSWPFIGDLTDELSQLRRRKPEE</sequence>
<evidence type="ECO:0000313" key="2">
    <source>
        <dbReference type="EMBL" id="TDC17252.1"/>
    </source>
</evidence>